<evidence type="ECO:0000256" key="7">
    <source>
        <dbReference type="SAM" id="Phobius"/>
    </source>
</evidence>
<gene>
    <name evidence="8" type="ORF">Ga0061067_11147</name>
</gene>
<protein>
    <submittedName>
        <fullName evidence="8">Uncharacterized membrane protein YadS</fullName>
    </submittedName>
</protein>
<organism evidence="8 9">
    <name type="scientific">Pannonibacter indicus</name>
    <dbReference type="NCBI Taxonomy" id="466044"/>
    <lineage>
        <taxon>Bacteria</taxon>
        <taxon>Pseudomonadati</taxon>
        <taxon>Pseudomonadota</taxon>
        <taxon>Alphaproteobacteria</taxon>
        <taxon>Hyphomicrobiales</taxon>
        <taxon>Stappiaceae</taxon>
        <taxon>Pannonibacter</taxon>
    </lineage>
</organism>
<feature type="transmembrane region" description="Helical" evidence="7">
    <location>
        <begin position="263"/>
        <end position="282"/>
    </location>
</feature>
<sequence length="351" mass="36412">MATPDQAFPAEKGGETSLAARMRLRFPGLSIAVLIALASAFLSEHYGAPAMLLAILIGLALHFLSDDPRMLPGLEFAAKSLLRAGITLLGLRISLGMFADLGLPMLLVLASAVALTIGFGMAVSRLFGQESRFGLLTGGAVAICGASAAMAIAAVLPRKSAHEAERDMVFAVFGVTMLSTLAMIGYPILASALGMSDPVTGVFLGATIHDVAQVVGAGFSVSDTTGDMAVLVKLIRVTMLAPVVLLIALAFRRSVPSDAKRPPLVPLFVLGFLALAILNSLIEIPAFVAEGANAASRWALLAAIGAVGVKTSLPNIMSVGRRAIALLVAETVFLAGFILICVEFLPLDRLH</sequence>
<feature type="transmembrane region" description="Helical" evidence="7">
    <location>
        <begin position="325"/>
        <end position="345"/>
    </location>
</feature>
<evidence type="ECO:0000313" key="9">
    <source>
        <dbReference type="Proteomes" id="UP000183900"/>
    </source>
</evidence>
<evidence type="ECO:0000256" key="4">
    <source>
        <dbReference type="ARBA" id="ARBA00022692"/>
    </source>
</evidence>
<feature type="transmembrane region" description="Helical" evidence="7">
    <location>
        <begin position="101"/>
        <end position="123"/>
    </location>
</feature>
<evidence type="ECO:0000256" key="5">
    <source>
        <dbReference type="ARBA" id="ARBA00022989"/>
    </source>
</evidence>
<keyword evidence="6 7" id="KW-0472">Membrane</keyword>
<dbReference type="OrthoDB" id="5393513at2"/>
<feature type="transmembrane region" description="Helical" evidence="7">
    <location>
        <begin position="228"/>
        <end position="251"/>
    </location>
</feature>
<feature type="transmembrane region" description="Helical" evidence="7">
    <location>
        <begin position="201"/>
        <end position="222"/>
    </location>
</feature>
<feature type="transmembrane region" description="Helical" evidence="7">
    <location>
        <begin position="24"/>
        <end position="42"/>
    </location>
</feature>
<accession>A0A0K6I6U3</accession>
<dbReference type="InterPro" id="IPR018383">
    <property type="entry name" value="UPF0324_pro"/>
</dbReference>
<feature type="transmembrane region" description="Helical" evidence="7">
    <location>
        <begin position="168"/>
        <end position="189"/>
    </location>
</feature>
<evidence type="ECO:0000313" key="8">
    <source>
        <dbReference type="EMBL" id="CUA98850.1"/>
    </source>
</evidence>
<dbReference type="RefSeq" id="WP_055456483.1">
    <property type="nucleotide sequence ID" value="NZ_CYHE01000011.1"/>
</dbReference>
<dbReference type="PANTHER" id="PTHR30106">
    <property type="entry name" value="INNER MEMBRANE PROTEIN YEIH-RELATED"/>
    <property type="match status" value="1"/>
</dbReference>
<keyword evidence="4 7" id="KW-0812">Transmembrane</keyword>
<dbReference type="Proteomes" id="UP000183900">
    <property type="component" value="Unassembled WGS sequence"/>
</dbReference>
<evidence type="ECO:0000256" key="2">
    <source>
        <dbReference type="ARBA" id="ARBA00007977"/>
    </source>
</evidence>
<name>A0A0K6I6U3_9HYPH</name>
<keyword evidence="3" id="KW-1003">Cell membrane</keyword>
<comment type="similarity">
    <text evidence="2">Belongs to the UPF0324 family.</text>
</comment>
<comment type="subcellular location">
    <subcellularLocation>
        <location evidence="1">Cell membrane</location>
        <topology evidence="1">Multi-pass membrane protein</topology>
    </subcellularLocation>
</comment>
<keyword evidence="9" id="KW-1185">Reference proteome</keyword>
<dbReference type="AlphaFoldDB" id="A0A0K6I6U3"/>
<evidence type="ECO:0000256" key="1">
    <source>
        <dbReference type="ARBA" id="ARBA00004651"/>
    </source>
</evidence>
<dbReference type="PANTHER" id="PTHR30106:SF2">
    <property type="entry name" value="UPF0324 INNER MEMBRANE PROTEIN YEIH"/>
    <property type="match status" value="1"/>
</dbReference>
<dbReference type="GO" id="GO:0005886">
    <property type="term" value="C:plasma membrane"/>
    <property type="evidence" value="ECO:0007669"/>
    <property type="project" value="UniProtKB-SubCell"/>
</dbReference>
<reference evidence="9" key="1">
    <citation type="submission" date="2015-08" db="EMBL/GenBank/DDBJ databases">
        <authorList>
            <person name="Varghese N."/>
        </authorList>
    </citation>
    <scope>NUCLEOTIDE SEQUENCE [LARGE SCALE GENOMIC DNA]</scope>
    <source>
        <strain evidence="9">DSM 23407</strain>
    </source>
</reference>
<dbReference type="EMBL" id="CYHE01000011">
    <property type="protein sequence ID" value="CUA98850.1"/>
    <property type="molecule type" value="Genomic_DNA"/>
</dbReference>
<proteinExistence type="inferred from homology"/>
<evidence type="ECO:0000256" key="3">
    <source>
        <dbReference type="ARBA" id="ARBA00022475"/>
    </source>
</evidence>
<dbReference type="Pfam" id="PF03601">
    <property type="entry name" value="Cons_hypoth698"/>
    <property type="match status" value="1"/>
</dbReference>
<evidence type="ECO:0000256" key="6">
    <source>
        <dbReference type="ARBA" id="ARBA00023136"/>
    </source>
</evidence>
<feature type="transmembrane region" description="Helical" evidence="7">
    <location>
        <begin position="135"/>
        <end position="156"/>
    </location>
</feature>
<keyword evidence="5 7" id="KW-1133">Transmembrane helix</keyword>
<feature type="transmembrane region" description="Helical" evidence="7">
    <location>
        <begin position="48"/>
        <end position="64"/>
    </location>
</feature>